<evidence type="ECO:0008006" key="4">
    <source>
        <dbReference type="Google" id="ProtNLM"/>
    </source>
</evidence>
<accession>A0A1D3L1N7</accession>
<evidence type="ECO:0000313" key="3">
    <source>
        <dbReference type="Proteomes" id="UP000094707"/>
    </source>
</evidence>
<dbReference type="STRING" id="118062.MCBB_0981"/>
<feature type="transmembrane region" description="Helical" evidence="1">
    <location>
        <begin position="62"/>
        <end position="80"/>
    </location>
</feature>
<keyword evidence="1" id="KW-1133">Transmembrane helix</keyword>
<dbReference type="AlphaFoldDB" id="A0A1D3L1N7"/>
<dbReference type="Proteomes" id="UP000094707">
    <property type="component" value="Chromosome I"/>
</dbReference>
<dbReference type="InterPro" id="IPR002849">
    <property type="entry name" value="DUF131"/>
</dbReference>
<evidence type="ECO:0000256" key="1">
    <source>
        <dbReference type="SAM" id="Phobius"/>
    </source>
</evidence>
<keyword evidence="1" id="KW-0812">Transmembrane</keyword>
<reference evidence="2 3" key="1">
    <citation type="submission" date="2016-08" db="EMBL/GenBank/DDBJ databases">
        <authorList>
            <person name="Seilhamer J.J."/>
        </authorList>
    </citation>
    <scope>NUCLEOTIDE SEQUENCE [LARGE SCALE GENOMIC DNA]</scope>
    <source>
        <strain evidence="2">Buetzberg</strain>
    </source>
</reference>
<dbReference type="Pfam" id="PF01998">
    <property type="entry name" value="DUF131"/>
    <property type="match status" value="1"/>
</dbReference>
<dbReference type="GeneID" id="30411829"/>
<dbReference type="NCBIfam" id="TIGR00304">
    <property type="entry name" value="TIGR00304 family membrane protein"/>
    <property type="match status" value="1"/>
</dbReference>
<protein>
    <recommendedName>
        <fullName evidence="4">TIGR00304 family protein</fullName>
    </recommendedName>
</protein>
<dbReference type="PATRIC" id="fig|129848.4.peg.987"/>
<evidence type="ECO:0000313" key="2">
    <source>
        <dbReference type="EMBL" id="SCG85541.1"/>
    </source>
</evidence>
<dbReference type="RefSeq" id="WP_071906692.1">
    <property type="nucleotide sequence ID" value="NZ_LT607756.1"/>
</dbReference>
<feature type="transmembrane region" description="Helical" evidence="1">
    <location>
        <begin position="6"/>
        <end position="28"/>
    </location>
</feature>
<sequence length="86" mass="9126">MLNSNTLILTGIVVLLIGMILIFIGTALQITSKSGETGEVKTGGVIMIGPIPIIFGTDKGMATTAVILAIILMVVSYILFSRWGFR</sequence>
<dbReference type="EMBL" id="LT607756">
    <property type="protein sequence ID" value="SCG85541.1"/>
    <property type="molecule type" value="Genomic_DNA"/>
</dbReference>
<keyword evidence="1" id="KW-0472">Membrane</keyword>
<name>A0A1D3L1N7_9EURY</name>
<dbReference type="OrthoDB" id="137740at2157"/>
<dbReference type="KEGG" id="mcub:MCBB_0981"/>
<organism evidence="2 3">
    <name type="scientific">Methanobacterium congolense</name>
    <dbReference type="NCBI Taxonomy" id="118062"/>
    <lineage>
        <taxon>Archaea</taxon>
        <taxon>Methanobacteriati</taxon>
        <taxon>Methanobacteriota</taxon>
        <taxon>Methanomada group</taxon>
        <taxon>Methanobacteria</taxon>
        <taxon>Methanobacteriales</taxon>
        <taxon>Methanobacteriaceae</taxon>
        <taxon>Methanobacterium</taxon>
    </lineage>
</organism>
<gene>
    <name evidence="2" type="ORF">MCBB_0981</name>
</gene>
<proteinExistence type="predicted"/>
<keyword evidence="3" id="KW-1185">Reference proteome</keyword>